<feature type="binding site" evidence="3">
    <location>
        <begin position="336"/>
        <end position="337"/>
    </location>
    <ligand>
        <name>substrate</name>
    </ligand>
</feature>
<feature type="active site" evidence="3">
    <location>
        <position position="170"/>
    </location>
</feature>
<reference evidence="4 5" key="1">
    <citation type="submission" date="2023-03" db="EMBL/GenBank/DDBJ databases">
        <title>Bacillus Genome Sequencing.</title>
        <authorList>
            <person name="Dunlap C."/>
        </authorList>
    </citation>
    <scope>NUCLEOTIDE SEQUENCE [LARGE SCALE GENOMIC DNA]</scope>
    <source>
        <strain evidence="4 5">B-4107</strain>
    </source>
</reference>
<accession>A0ABU6NN65</accession>
<sequence>MKEIQPTAKKEVTGMNYDMIRCDMRHPGDVTALEALLDTNQVNAKEIKAIIAQTEGDGYARGYATLAFQQLLSERLDISKEEVFASIPMMMIGKTGGLMTPHFTLFLKKESEQVGDGTKRFSFGVQSTRPLRKEEIGTLAQVDLVCEAVEVAIKEANIEQLEDVKCVEIKCPWGEGGSLSKAAAALGSAVALGEVDRSKLTEASVNRDHSLYSTKTSVSAGQEQVAARVIVMGNSVTSVSELKIGAGVMDDALDLVGLQQAFEDVGLKADGFLTKAQQEKVIQVFVNAGADALPDIRGQRHTMHTDALSMHAGILAKAVANAVVGSYVGETRILCSAGSEHQGPQGANLIAPIVRIVGGVA</sequence>
<dbReference type="Gene3D" id="3.30.1330.170">
    <property type="entry name" value="Cyanuric acid hydrolase/Barbiturase, RU A"/>
    <property type="match status" value="1"/>
</dbReference>
<feature type="active site" description="Nucleophile" evidence="3">
    <location>
        <position position="219"/>
    </location>
</feature>
<dbReference type="Proteomes" id="UP001341820">
    <property type="component" value="Unassembled WGS sequence"/>
</dbReference>
<dbReference type="HAMAP" id="MF_01989">
    <property type="entry name" value="Cyc_amidohydrol"/>
    <property type="match status" value="1"/>
</dbReference>
<comment type="subunit">
    <text evidence="3">Homotetramer.</text>
</comment>
<proteinExistence type="inferred from homology"/>
<dbReference type="InterPro" id="IPR043006">
    <property type="entry name" value="AtzD/Barbiturase_RUB"/>
</dbReference>
<feature type="binding site" evidence="3">
    <location>
        <position position="317"/>
    </location>
    <ligand>
        <name>substrate</name>
    </ligand>
</feature>
<dbReference type="InterPro" id="IPR043008">
    <property type="entry name" value="AtzD/Barbiturase_RUA"/>
</dbReference>
<name>A0ABU6NN65_9BACI</name>
<feature type="binding site" evidence="3">
    <location>
        <position position="61"/>
    </location>
    <ligand>
        <name>substrate</name>
    </ligand>
</feature>
<protein>
    <recommendedName>
        <fullName evidence="3">Cyclic amide hydrolase</fullName>
        <shortName evidence="3">CyAH</shortName>
        <ecNumber evidence="3">3.5.2.-</ecNumber>
    </recommendedName>
    <alternativeName>
        <fullName evidence="3">Ring-opening amidohydrolase</fullName>
    </alternativeName>
</protein>
<gene>
    <name evidence="4" type="ORF">P5F74_15975</name>
</gene>
<dbReference type="EC" id="3.5.2.-" evidence="3"/>
<comment type="caution">
    <text evidence="4">The sequence shown here is derived from an EMBL/GenBank/DDBJ whole genome shotgun (WGS) entry which is preliminary data.</text>
</comment>
<dbReference type="RefSeq" id="WP_318251643.1">
    <property type="nucleotide sequence ID" value="NZ_JAROAS010000039.1"/>
</dbReference>
<comment type="domain">
    <text evidence="3">The monomer structure is formed from three repeating units (RUs) that share the same structure as one another. The monomer and the active site possess nearly threefold rotational symmetry, to the extent that the active site possesses three potential Ser-Lys catalytic dyads, but one of the 3 active site surfaces varies in composition suggesting it is involved in confering substrate specificity.</text>
</comment>
<evidence type="ECO:0000313" key="5">
    <source>
        <dbReference type="Proteomes" id="UP001341820"/>
    </source>
</evidence>
<feature type="region of interest" description="RU C" evidence="3">
    <location>
        <begin position="242"/>
        <end position="361"/>
    </location>
</feature>
<keyword evidence="5" id="KW-1185">Reference proteome</keyword>
<feature type="region of interest" description="RU A" evidence="3">
    <location>
        <begin position="1"/>
        <end position="112"/>
    </location>
</feature>
<organism evidence="4 5">
    <name type="scientific">Shouchella miscanthi</name>
    <dbReference type="NCBI Taxonomy" id="2598861"/>
    <lineage>
        <taxon>Bacteria</taxon>
        <taxon>Bacillati</taxon>
        <taxon>Bacillota</taxon>
        <taxon>Bacilli</taxon>
        <taxon>Bacillales</taxon>
        <taxon>Bacillaceae</taxon>
        <taxon>Shouchella</taxon>
    </lineage>
</organism>
<keyword evidence="2 3" id="KW-0378">Hydrolase</keyword>
<dbReference type="InterPro" id="IPR043007">
    <property type="entry name" value="AtzD/Barbiturase_RUC"/>
</dbReference>
<comment type="function">
    <text evidence="3">Cyclic amide hydrolase of unknown substrate specificity. Catalyzes the hydrolytic ring-opening of a cyclic amide. Does not act on cyanuric acid nor barbituric acid.</text>
</comment>
<evidence type="ECO:0000256" key="3">
    <source>
        <dbReference type="HAMAP-Rule" id="MF_01989"/>
    </source>
</evidence>
<comment type="caution">
    <text evidence="3">Lacks conserved residue(s) required for the propagation of feature annotation.</text>
</comment>
<dbReference type="InterPro" id="IPR014086">
    <property type="entry name" value="AtzD/Barbiturase"/>
</dbReference>
<feature type="binding site" evidence="3">
    <location>
        <begin position="219"/>
        <end position="220"/>
    </location>
    <ligand>
        <name>substrate</name>
    </ligand>
</feature>
<dbReference type="Gene3D" id="3.30.1330.180">
    <property type="entry name" value="Cyanuric acid hydrolase/Barbiturase, RU B"/>
    <property type="match status" value="2"/>
</dbReference>
<evidence type="ECO:0000256" key="2">
    <source>
        <dbReference type="ARBA" id="ARBA00022801"/>
    </source>
</evidence>
<dbReference type="EMBL" id="JAROAS010000039">
    <property type="protein sequence ID" value="MED4129633.1"/>
    <property type="molecule type" value="Genomic_DNA"/>
</dbReference>
<dbReference type="Gene3D" id="3.30.1330.160">
    <property type="entry name" value="Cyanuric acid hydrolase/Barbituras, RU C"/>
    <property type="match status" value="1"/>
</dbReference>
<dbReference type="Pfam" id="PF09663">
    <property type="entry name" value="Amido_AtzD_TrzD"/>
    <property type="match status" value="1"/>
</dbReference>
<comment type="similarity">
    <text evidence="1 3">Belongs to the cyclic amide hydrolase (CyAH) family.</text>
</comment>
<evidence type="ECO:0000313" key="4">
    <source>
        <dbReference type="EMBL" id="MED4129633.1"/>
    </source>
</evidence>
<evidence type="ECO:0000256" key="1">
    <source>
        <dbReference type="ARBA" id="ARBA00010947"/>
    </source>
</evidence>